<dbReference type="AlphaFoldDB" id="A0AAV6PG21"/>
<keyword evidence="2" id="KW-1185">Reference proteome</keyword>
<sequence length="163" mass="17945">MDDSGATVGVCGRPWTMLGDGGRLWTTMDDAGRRWASVDDHGRCWEMVGVCGRPWTMLGDDAHSSCSITLTTVCVSERPRVLRSLTARRFGRGTSSPSYETLQRLFDSRFYYSSTGHSQRDGAFSSLNSRVRPATLITHQLSLAAAALPGQEQTKLFYTGCKL</sequence>
<accession>A0AAV6PG21</accession>
<dbReference type="Proteomes" id="UP000693946">
    <property type="component" value="Unassembled WGS sequence"/>
</dbReference>
<comment type="caution">
    <text evidence="1">The sequence shown here is derived from an EMBL/GenBank/DDBJ whole genome shotgun (WGS) entry which is preliminary data.</text>
</comment>
<organism evidence="1 2">
    <name type="scientific">Solea senegalensis</name>
    <name type="common">Senegalese sole</name>
    <dbReference type="NCBI Taxonomy" id="28829"/>
    <lineage>
        <taxon>Eukaryota</taxon>
        <taxon>Metazoa</taxon>
        <taxon>Chordata</taxon>
        <taxon>Craniata</taxon>
        <taxon>Vertebrata</taxon>
        <taxon>Euteleostomi</taxon>
        <taxon>Actinopterygii</taxon>
        <taxon>Neopterygii</taxon>
        <taxon>Teleostei</taxon>
        <taxon>Neoteleostei</taxon>
        <taxon>Acanthomorphata</taxon>
        <taxon>Carangaria</taxon>
        <taxon>Pleuronectiformes</taxon>
        <taxon>Pleuronectoidei</taxon>
        <taxon>Soleidae</taxon>
        <taxon>Solea</taxon>
    </lineage>
</organism>
<reference evidence="1 2" key="1">
    <citation type="journal article" date="2021" name="Sci. Rep.">
        <title>Chromosome anchoring in Senegalese sole (Solea senegalensis) reveals sex-associated markers and genome rearrangements in flatfish.</title>
        <authorList>
            <person name="Guerrero-Cozar I."/>
            <person name="Gomez-Garrido J."/>
            <person name="Berbel C."/>
            <person name="Martinez-Blanch J.F."/>
            <person name="Alioto T."/>
            <person name="Claros M.G."/>
            <person name="Gagnaire P.A."/>
            <person name="Manchado M."/>
        </authorList>
    </citation>
    <scope>NUCLEOTIDE SEQUENCE [LARGE SCALE GENOMIC DNA]</scope>
    <source>
        <strain evidence="1">Sse05_10M</strain>
    </source>
</reference>
<evidence type="ECO:0000313" key="1">
    <source>
        <dbReference type="EMBL" id="KAG7458361.1"/>
    </source>
</evidence>
<proteinExistence type="predicted"/>
<evidence type="ECO:0000313" key="2">
    <source>
        <dbReference type="Proteomes" id="UP000693946"/>
    </source>
</evidence>
<protein>
    <submittedName>
        <fullName evidence="1">Uncharacterized protein</fullName>
    </submittedName>
</protein>
<gene>
    <name evidence="1" type="ORF">JOB18_016852</name>
</gene>
<name>A0AAV6PG21_SOLSE</name>
<dbReference type="EMBL" id="JAGKHQ010001312">
    <property type="protein sequence ID" value="KAG7458361.1"/>
    <property type="molecule type" value="Genomic_DNA"/>
</dbReference>